<accession>A0ABQ8SU65</accession>
<dbReference type="Proteomes" id="UP001148838">
    <property type="component" value="Unassembled WGS sequence"/>
</dbReference>
<name>A0ABQ8SU65_PERAM</name>
<evidence type="ECO:0000313" key="1">
    <source>
        <dbReference type="EMBL" id="KAJ4437743.1"/>
    </source>
</evidence>
<organism evidence="1 2">
    <name type="scientific">Periplaneta americana</name>
    <name type="common">American cockroach</name>
    <name type="synonym">Blatta americana</name>
    <dbReference type="NCBI Taxonomy" id="6978"/>
    <lineage>
        <taxon>Eukaryota</taxon>
        <taxon>Metazoa</taxon>
        <taxon>Ecdysozoa</taxon>
        <taxon>Arthropoda</taxon>
        <taxon>Hexapoda</taxon>
        <taxon>Insecta</taxon>
        <taxon>Pterygota</taxon>
        <taxon>Neoptera</taxon>
        <taxon>Polyneoptera</taxon>
        <taxon>Dictyoptera</taxon>
        <taxon>Blattodea</taxon>
        <taxon>Blattoidea</taxon>
        <taxon>Blattidae</taxon>
        <taxon>Blattinae</taxon>
        <taxon>Periplaneta</taxon>
    </lineage>
</organism>
<gene>
    <name evidence="1" type="ORF">ANN_17889</name>
</gene>
<keyword evidence="2" id="KW-1185">Reference proteome</keyword>
<comment type="caution">
    <text evidence="1">The sequence shown here is derived from an EMBL/GenBank/DDBJ whole genome shotgun (WGS) entry which is preliminary data.</text>
</comment>
<dbReference type="EMBL" id="JAJSOF020000021">
    <property type="protein sequence ID" value="KAJ4437743.1"/>
    <property type="molecule type" value="Genomic_DNA"/>
</dbReference>
<evidence type="ECO:0000313" key="2">
    <source>
        <dbReference type="Proteomes" id="UP001148838"/>
    </source>
</evidence>
<protein>
    <recommendedName>
        <fullName evidence="3">Per a allergen</fullName>
    </recommendedName>
</protein>
<sequence length="119" mass="13792">MAEICEGGNEPLGSLKAISKDVLATWLNIFRGYNIDYKYIVLYGHESSGNSKKEIYMSLQRIDRLLFYHFGVRRPRESNQVCTQSAFAIHRKINQIDRYTYSYIETTSRNGSVTEQIGR</sequence>
<evidence type="ECO:0008006" key="3">
    <source>
        <dbReference type="Google" id="ProtNLM"/>
    </source>
</evidence>
<reference evidence="1 2" key="1">
    <citation type="journal article" date="2022" name="Allergy">
        <title>Genome assembly and annotation of Periplaneta americana reveal a comprehensive cockroach allergen profile.</title>
        <authorList>
            <person name="Wang L."/>
            <person name="Xiong Q."/>
            <person name="Saelim N."/>
            <person name="Wang L."/>
            <person name="Nong W."/>
            <person name="Wan A.T."/>
            <person name="Shi M."/>
            <person name="Liu X."/>
            <person name="Cao Q."/>
            <person name="Hui J.H.L."/>
            <person name="Sookrung N."/>
            <person name="Leung T.F."/>
            <person name="Tungtrongchitr A."/>
            <person name="Tsui S.K.W."/>
        </authorList>
    </citation>
    <scope>NUCLEOTIDE SEQUENCE [LARGE SCALE GENOMIC DNA]</scope>
    <source>
        <strain evidence="1">PWHHKU_190912</strain>
    </source>
</reference>
<proteinExistence type="predicted"/>